<evidence type="ECO:0000313" key="4">
    <source>
        <dbReference type="Proteomes" id="UP001249851"/>
    </source>
</evidence>
<gene>
    <name evidence="3" type="ORF">P5673_012360</name>
</gene>
<dbReference type="SMART" id="SM00382">
    <property type="entry name" value="AAA"/>
    <property type="match status" value="1"/>
</dbReference>
<dbReference type="GO" id="GO:0016887">
    <property type="term" value="F:ATP hydrolysis activity"/>
    <property type="evidence" value="ECO:0007669"/>
    <property type="project" value="InterPro"/>
</dbReference>
<dbReference type="SUPFAM" id="SSF52540">
    <property type="entry name" value="P-loop containing nucleoside triphosphate hydrolases"/>
    <property type="match status" value="1"/>
</dbReference>
<feature type="compositionally biased region" description="Polar residues" evidence="1">
    <location>
        <begin position="653"/>
        <end position="666"/>
    </location>
</feature>
<feature type="region of interest" description="Disordered" evidence="1">
    <location>
        <begin position="533"/>
        <end position="744"/>
    </location>
</feature>
<feature type="compositionally biased region" description="Basic residues" evidence="1">
    <location>
        <begin position="988"/>
        <end position="998"/>
    </location>
</feature>
<feature type="region of interest" description="Disordered" evidence="1">
    <location>
        <begin position="129"/>
        <end position="174"/>
    </location>
</feature>
<sequence>MPTTMVGDHKLESLTVEIGGSEKEGKMAGLINSFFQPKRKAKVTNALLDSVSQESSTSSEKGSEKVGPFEDCPVSLTASSASSNGQSRRVSDIKASNLFHKGSASTPSSMKISPQKVPGVSAAKNSLKHFSSSGSDFEEDTVLTTKPKKGRKSVKRRERKIRSSKKSMCSDESKVKSLEHGVDEECKKVSRLKNPDKREGSCRIVPGSNLSGCSQGTSEKAVNFTEFLDKGIKLVGSAHKPAICNNSSERHCPDSPVESPVEAETSTSSWGESEKERKINALDILMKSQREQSSQKLDSSGVDPEEVIEMSFENTSNTKKSCDEVDVVENPHIKETVSSQSNSMLMEERASAFDILMKSQGEQSQQKLVHSSIESKATNDVTMFSENTSDTSCSCEIVDIEENLPNSSSSDREGTVPCSGTNAFSLLMKKGNLGKIAFDDDCKTEFQFDSKVADNNSSCATRKKQKKKTFEFELSIRASTKTNFELPFDSDDLNTKGGGCQWKDTAVKNVEKKKDKKARVAVTKCGECISEGRHKNDGKISKSKREMGKMLADNGGSGITDTADVSLSEVNPEEVKEQKKRLRSASQRKSTSDNKGSGEKEEVHADKDFQTPAKSERRRSKRIAEEISNAEVKGKNVRAKRKGKKICGRDPQSEQGTSTEIQQSPIGISEDIQDGKTSEIKEESKMKLTACDSTGTEINFSRRENSNERSDKRVMSTRPASDKCSSSVSPGSSSAKTTTTTEQKACDMQVSQLKEKTAEEKEEARKAFNALFTGTSSQKTLSVVSTTEALPAPWPIVSHVVQRDEDVSRGVNFWCLPWPLGKAKAFDTVITSSSMHKSIMFCGKKDLPWSKKLKLLEELALFYPGIPLRKLYKRYSKKLEKHKELSVTGETQKSITEKCTLEKNMKEKEEKKERQKDLEIRTLDVEKGRGKRRLSSDGGICQENKIARTHEDFCELQPSEDTACLQSRRKKRGREDDSEDIKEEKKGQRFSRRLRKKNSSVELTSMDDKLPESVICSKKKKRRKTTDWQEESSEMPDLSKDKDIALIDVVVSDSSKSLSDGLACDALWTDLYRPVLSSEVMANASAVTKQKNTSSGNQSQTVEWWDADGDSDFQMSDDALDDSDSEGGGLSTAMFISGPTGVGKTAMVYACAEELGYKVFEVNSSSKRSGKQIVSQLEEATQSHLVISTPTTTTTTAGKGAEPGASFAGFKSAVDASHLSAPLNAFLQPTGNALQSKNKTAGKEREGKNEKRKKGKLKEKGKSVLKQQLTAVSSYEAESNLSSKAASLILFEEVDVIFEEDKSFWFAVSSFMQNAKCPIVLTSTVNLLSAHLQLIGLINNIFINPEDVQSLVSYNSCDIRKSLLDLQFWVASGGGVKTPYKRPLWKLESRTKGDRSENPKLTSMQSEKNTCDFTSSVAHSQKLEPVGLTGVLADGGEESMFLSLSDWEVIKNGSLRPSSPSAFDGSQWQTKVDNPDSNLSQPKKNMLSNADHFTDSILESTDTNDSQQNCNDNKSGDDSLPPLQVDQLLFESVHGLLNCVSEPAKGVLFCLQKEEENQGYPAQEHSHLLHFSQGLGVELTYANFSAITALFAESTISQPGKKLKPSLTLCQSIEPDSLMVVALENPSKGESLFSDTSLFDDGTEQRTDKVAGVHYSKAVNCMKKDIKESDNISSQESTDTGFSESEVKAETGDKVHVQYDSNPAHSSDEQGNKLVNQKSSNEEMSFKVLEIFAKFADTMSYLDAFCPNPSSVQQMSSQFDCWQASCKPGLSDEYVTLIESSDWLIQDTCDCIRGSLEVANLDYCRVSVKSLSQNLKGMAFSNRNPAPGDCTMVSLEKETQGFDLLSIHLPPRVCNTVLHLDTIGQEEKSVKANRMKLYKSLTPCIPSIYHCNHRLVACDYIPALRLLCHLERLREEAHLKRRFLHYLSSNSFSLSRTTMDALADCYLGYK</sequence>
<organism evidence="3 4">
    <name type="scientific">Acropora cervicornis</name>
    <name type="common">Staghorn coral</name>
    <dbReference type="NCBI Taxonomy" id="6130"/>
    <lineage>
        <taxon>Eukaryota</taxon>
        <taxon>Metazoa</taxon>
        <taxon>Cnidaria</taxon>
        <taxon>Anthozoa</taxon>
        <taxon>Hexacorallia</taxon>
        <taxon>Scleractinia</taxon>
        <taxon>Astrocoeniina</taxon>
        <taxon>Acroporidae</taxon>
        <taxon>Acropora</taxon>
    </lineage>
</organism>
<comment type="caution">
    <text evidence="3">The sequence shown here is derived from an EMBL/GenBank/DDBJ whole genome shotgun (WGS) entry which is preliminary data.</text>
</comment>
<dbReference type="GO" id="GO:0061860">
    <property type="term" value="F:DNA clamp unloader activity"/>
    <property type="evidence" value="ECO:0007669"/>
    <property type="project" value="TreeGrafter"/>
</dbReference>
<name>A0AAD9QMS8_ACRCE</name>
<feature type="compositionally biased region" description="Basic and acidic residues" evidence="1">
    <location>
        <begin position="673"/>
        <end position="686"/>
    </location>
</feature>
<evidence type="ECO:0000313" key="3">
    <source>
        <dbReference type="EMBL" id="KAK2564128.1"/>
    </source>
</evidence>
<feature type="compositionally biased region" description="Basic residues" evidence="1">
    <location>
        <begin position="1250"/>
        <end position="1259"/>
    </location>
</feature>
<dbReference type="Proteomes" id="UP001249851">
    <property type="component" value="Unassembled WGS sequence"/>
</dbReference>
<feature type="compositionally biased region" description="Polar residues" evidence="1">
    <location>
        <begin position="1671"/>
        <end position="1683"/>
    </location>
</feature>
<keyword evidence="4" id="KW-1185">Reference proteome</keyword>
<feature type="domain" description="AAA+ ATPase" evidence="2">
    <location>
        <begin position="1130"/>
        <end position="1347"/>
    </location>
</feature>
<evidence type="ECO:0000259" key="2">
    <source>
        <dbReference type="SMART" id="SM00382"/>
    </source>
</evidence>
<reference evidence="3" key="2">
    <citation type="journal article" date="2023" name="Science">
        <title>Genomic signatures of disease resistance in endangered staghorn corals.</title>
        <authorList>
            <person name="Vollmer S.V."/>
            <person name="Selwyn J.D."/>
            <person name="Despard B.A."/>
            <person name="Roesel C.L."/>
        </authorList>
    </citation>
    <scope>NUCLEOTIDE SEQUENCE</scope>
    <source>
        <strain evidence="3">K2</strain>
    </source>
</reference>
<dbReference type="PANTHER" id="PTHR23389">
    <property type="entry name" value="CHROMOSOME TRANSMISSION FIDELITY FACTOR 18"/>
    <property type="match status" value="1"/>
</dbReference>
<dbReference type="InterPro" id="IPR003959">
    <property type="entry name" value="ATPase_AAA_core"/>
</dbReference>
<accession>A0AAD9QMS8</accession>
<reference evidence="3" key="1">
    <citation type="journal article" date="2023" name="G3 (Bethesda)">
        <title>Whole genome assembly and annotation of the endangered Caribbean coral Acropora cervicornis.</title>
        <authorList>
            <person name="Selwyn J.D."/>
            <person name="Vollmer S.V."/>
        </authorList>
    </citation>
    <scope>NUCLEOTIDE SEQUENCE</scope>
    <source>
        <strain evidence="3">K2</strain>
    </source>
</reference>
<feature type="compositionally biased region" description="Basic residues" evidence="1">
    <location>
        <begin position="146"/>
        <end position="165"/>
    </location>
</feature>
<proteinExistence type="predicted"/>
<feature type="compositionally biased region" description="Polar residues" evidence="1">
    <location>
        <begin position="559"/>
        <end position="569"/>
    </location>
</feature>
<feature type="region of interest" description="Disordered" evidence="1">
    <location>
        <begin position="965"/>
        <end position="1004"/>
    </location>
</feature>
<dbReference type="EMBL" id="JARQWQ010000023">
    <property type="protein sequence ID" value="KAK2564128.1"/>
    <property type="molecule type" value="Genomic_DNA"/>
</dbReference>
<dbReference type="GO" id="GO:0003677">
    <property type="term" value="F:DNA binding"/>
    <property type="evidence" value="ECO:0007669"/>
    <property type="project" value="TreeGrafter"/>
</dbReference>
<dbReference type="GO" id="GO:0005524">
    <property type="term" value="F:ATP binding"/>
    <property type="evidence" value="ECO:0007669"/>
    <property type="project" value="InterPro"/>
</dbReference>
<feature type="region of interest" description="Disordered" evidence="1">
    <location>
        <begin position="1458"/>
        <end position="1486"/>
    </location>
</feature>
<dbReference type="GO" id="GO:0005634">
    <property type="term" value="C:nucleus"/>
    <property type="evidence" value="ECO:0007669"/>
    <property type="project" value="TreeGrafter"/>
</dbReference>
<feature type="compositionally biased region" description="Basic residues" evidence="1">
    <location>
        <begin position="635"/>
        <end position="646"/>
    </location>
</feature>
<feature type="compositionally biased region" description="Low complexity" evidence="1">
    <location>
        <begin position="50"/>
        <end position="60"/>
    </location>
</feature>
<protein>
    <submittedName>
        <fullName evidence="3">ATPase family AAA domain-containing protein 5</fullName>
    </submittedName>
</protein>
<feature type="compositionally biased region" description="Basic and acidic residues" evidence="1">
    <location>
        <begin position="700"/>
        <end position="714"/>
    </location>
</feature>
<feature type="compositionally biased region" description="Basic and acidic residues" evidence="1">
    <location>
        <begin position="1685"/>
        <end position="1697"/>
    </location>
</feature>
<feature type="region of interest" description="Disordered" evidence="1">
    <location>
        <begin position="49"/>
        <end position="116"/>
    </location>
</feature>
<feature type="compositionally biased region" description="Polar residues" evidence="1">
    <location>
        <begin position="103"/>
        <end position="112"/>
    </location>
</feature>
<dbReference type="Pfam" id="PF00004">
    <property type="entry name" value="AAA"/>
    <property type="match status" value="1"/>
</dbReference>
<feature type="compositionally biased region" description="Polar residues" evidence="1">
    <location>
        <begin position="76"/>
        <end position="88"/>
    </location>
</feature>
<dbReference type="InterPro" id="IPR027417">
    <property type="entry name" value="P-loop_NTPase"/>
</dbReference>
<feature type="compositionally biased region" description="Basic and acidic residues" evidence="1">
    <location>
        <begin position="590"/>
        <end position="609"/>
    </location>
</feature>
<evidence type="ECO:0000256" key="1">
    <source>
        <dbReference type="SAM" id="MobiDB-lite"/>
    </source>
</evidence>
<dbReference type="InterPro" id="IPR003593">
    <property type="entry name" value="AAA+_ATPase"/>
</dbReference>
<feature type="compositionally biased region" description="Basic and acidic residues" evidence="1">
    <location>
        <begin position="533"/>
        <end position="548"/>
    </location>
</feature>
<feature type="region of interest" description="Disordered" evidence="1">
    <location>
        <begin position="1234"/>
        <end position="1261"/>
    </location>
</feature>
<feature type="region of interest" description="Disordered" evidence="1">
    <location>
        <begin position="247"/>
        <end position="276"/>
    </location>
</feature>
<dbReference type="Gene3D" id="3.40.50.300">
    <property type="entry name" value="P-loop containing nucleotide triphosphate hydrolases"/>
    <property type="match status" value="1"/>
</dbReference>
<feature type="region of interest" description="Disordered" evidence="1">
    <location>
        <begin position="1669"/>
        <end position="1712"/>
    </location>
</feature>
<feature type="compositionally biased region" description="Low complexity" evidence="1">
    <location>
        <begin position="722"/>
        <end position="734"/>
    </location>
</feature>
<dbReference type="PANTHER" id="PTHR23389:SF21">
    <property type="entry name" value="ATPASE FAMILY AAA DOMAIN-CONTAINING PROTEIN 5"/>
    <property type="match status" value="1"/>
</dbReference>